<keyword evidence="2" id="KW-1185">Reference proteome</keyword>
<evidence type="ECO:0000313" key="1">
    <source>
        <dbReference type="EMBL" id="WVZ95136.1"/>
    </source>
</evidence>
<evidence type="ECO:0000313" key="2">
    <source>
        <dbReference type="Proteomes" id="UP001341281"/>
    </source>
</evidence>
<proteinExistence type="predicted"/>
<dbReference type="Proteomes" id="UP001341281">
    <property type="component" value="Chromosome 09"/>
</dbReference>
<sequence>MPRRHACPNAVQAGAPLPAGAAMALEASRGAFVDGIWGPGGVVGARPRHGRLEGCAPFPDAATMGLEASRGVSFGWIPGPAGVDGARPRHGSLQAGAPFNPTATMGLEAFHGAAFGGIPSPAAEEGARSSFIGSGVQAGASDPAVHGMAGRRSSLARHIVHWGSVPANASPELIQKRTMGALAACMREMQDNAERMRKLMSQYKVVHEFVPRHVVNELFVKLDEMAESLEHTSLQCQEALYANPRSPSEPEDELPFDGCDQWEEDEYLQDDASWCAENDIDFEEILDRRMD</sequence>
<name>A0AAQ3XCV2_PASNO</name>
<gene>
    <name evidence="1" type="ORF">U9M48_040937</name>
</gene>
<dbReference type="AlphaFoldDB" id="A0AAQ3XCV2"/>
<dbReference type="EMBL" id="CP144753">
    <property type="protein sequence ID" value="WVZ95136.1"/>
    <property type="molecule type" value="Genomic_DNA"/>
</dbReference>
<protein>
    <submittedName>
        <fullName evidence="1">Uncharacterized protein</fullName>
    </submittedName>
</protein>
<reference evidence="1 2" key="1">
    <citation type="submission" date="2024-02" db="EMBL/GenBank/DDBJ databases">
        <title>High-quality chromosome-scale genome assembly of Pensacola bahiagrass (Paspalum notatum Flugge var. saurae).</title>
        <authorList>
            <person name="Vega J.M."/>
            <person name="Podio M."/>
            <person name="Orjuela J."/>
            <person name="Siena L.A."/>
            <person name="Pessino S.C."/>
            <person name="Combes M.C."/>
            <person name="Mariac C."/>
            <person name="Albertini E."/>
            <person name="Pupilli F."/>
            <person name="Ortiz J.P.A."/>
            <person name="Leblanc O."/>
        </authorList>
    </citation>
    <scope>NUCLEOTIDE SEQUENCE [LARGE SCALE GENOMIC DNA]</scope>
    <source>
        <strain evidence="1">R1</strain>
        <tissue evidence="1">Leaf</tissue>
    </source>
</reference>
<organism evidence="1 2">
    <name type="scientific">Paspalum notatum var. saurae</name>
    <dbReference type="NCBI Taxonomy" id="547442"/>
    <lineage>
        <taxon>Eukaryota</taxon>
        <taxon>Viridiplantae</taxon>
        <taxon>Streptophyta</taxon>
        <taxon>Embryophyta</taxon>
        <taxon>Tracheophyta</taxon>
        <taxon>Spermatophyta</taxon>
        <taxon>Magnoliopsida</taxon>
        <taxon>Liliopsida</taxon>
        <taxon>Poales</taxon>
        <taxon>Poaceae</taxon>
        <taxon>PACMAD clade</taxon>
        <taxon>Panicoideae</taxon>
        <taxon>Andropogonodae</taxon>
        <taxon>Paspaleae</taxon>
        <taxon>Paspalinae</taxon>
        <taxon>Paspalum</taxon>
    </lineage>
</organism>
<accession>A0AAQ3XCV2</accession>